<dbReference type="Proteomes" id="UP001595945">
    <property type="component" value="Unassembled WGS sequence"/>
</dbReference>
<feature type="compositionally biased region" description="Basic and acidic residues" evidence="1">
    <location>
        <begin position="129"/>
        <end position="145"/>
    </location>
</feature>
<dbReference type="AlphaFoldDB" id="A0ABD5PYZ5"/>
<dbReference type="InterPro" id="IPR055770">
    <property type="entry name" value="DUF7346"/>
</dbReference>
<protein>
    <submittedName>
        <fullName evidence="2">Uncharacterized protein</fullName>
    </submittedName>
</protein>
<organism evidence="2 3">
    <name type="scientific">Halorussus aquaticus</name>
    <dbReference type="NCBI Taxonomy" id="2953748"/>
    <lineage>
        <taxon>Archaea</taxon>
        <taxon>Methanobacteriati</taxon>
        <taxon>Methanobacteriota</taxon>
        <taxon>Stenosarchaea group</taxon>
        <taxon>Halobacteria</taxon>
        <taxon>Halobacteriales</taxon>
        <taxon>Haladaptataceae</taxon>
        <taxon>Halorussus</taxon>
    </lineage>
</organism>
<evidence type="ECO:0000256" key="1">
    <source>
        <dbReference type="SAM" id="MobiDB-lite"/>
    </source>
</evidence>
<dbReference type="Pfam" id="PF24037">
    <property type="entry name" value="DUF7346"/>
    <property type="match status" value="1"/>
</dbReference>
<gene>
    <name evidence="2" type="ORF">ACFO9K_04970</name>
</gene>
<dbReference type="GeneID" id="73045338"/>
<accession>A0ABD5PYZ5</accession>
<sequence>MRTVRDDSGTVYLLLKESSDACRVRNPETGEESYRDSDELEPVSGESTLTTAARAVPEPARRVLTATPDERALGLLVDLRERGPHSVRHLLDDTDLCESDLLGLLTEFRAAGLVEETRVLGERGYATTDRADEGLARLTGEKSDQ</sequence>
<feature type="compositionally biased region" description="Basic and acidic residues" evidence="1">
    <location>
        <begin position="23"/>
        <end position="37"/>
    </location>
</feature>
<comment type="caution">
    <text evidence="2">The sequence shown here is derived from an EMBL/GenBank/DDBJ whole genome shotgun (WGS) entry which is preliminary data.</text>
</comment>
<feature type="region of interest" description="Disordered" evidence="1">
    <location>
        <begin position="23"/>
        <end position="50"/>
    </location>
</feature>
<reference evidence="2 3" key="1">
    <citation type="journal article" date="2019" name="Int. J. Syst. Evol. Microbiol.">
        <title>The Global Catalogue of Microorganisms (GCM) 10K type strain sequencing project: providing services to taxonomists for standard genome sequencing and annotation.</title>
        <authorList>
            <consortium name="The Broad Institute Genomics Platform"/>
            <consortium name="The Broad Institute Genome Sequencing Center for Infectious Disease"/>
            <person name="Wu L."/>
            <person name="Ma J."/>
        </authorList>
    </citation>
    <scope>NUCLEOTIDE SEQUENCE [LARGE SCALE GENOMIC DNA]</scope>
    <source>
        <strain evidence="2 3">XZYJ18</strain>
    </source>
</reference>
<proteinExistence type="predicted"/>
<evidence type="ECO:0000313" key="3">
    <source>
        <dbReference type="Proteomes" id="UP001595945"/>
    </source>
</evidence>
<keyword evidence="3" id="KW-1185">Reference proteome</keyword>
<dbReference type="RefSeq" id="WP_254266929.1">
    <property type="nucleotide sequence ID" value="NZ_CP100400.1"/>
</dbReference>
<name>A0ABD5PYZ5_9EURY</name>
<feature type="region of interest" description="Disordered" evidence="1">
    <location>
        <begin position="125"/>
        <end position="145"/>
    </location>
</feature>
<evidence type="ECO:0000313" key="2">
    <source>
        <dbReference type="EMBL" id="MFC4823605.1"/>
    </source>
</evidence>
<dbReference type="EMBL" id="JBHSHT010000001">
    <property type="protein sequence ID" value="MFC4823605.1"/>
    <property type="molecule type" value="Genomic_DNA"/>
</dbReference>